<feature type="domain" description="CRAL-TRIO" evidence="1">
    <location>
        <begin position="212"/>
        <end position="374"/>
    </location>
</feature>
<dbReference type="AlphaFoldDB" id="B0YBC7"/>
<dbReference type="OrthoDB" id="43460at2759"/>
<keyword evidence="3" id="KW-1185">Reference proteome</keyword>
<dbReference type="InterPro" id="IPR011074">
    <property type="entry name" value="CRAL/TRIO_N_dom"/>
</dbReference>
<evidence type="ECO:0000313" key="3">
    <source>
        <dbReference type="Proteomes" id="UP000001699"/>
    </source>
</evidence>
<dbReference type="Pfam" id="PF00650">
    <property type="entry name" value="CRAL_TRIO"/>
    <property type="match status" value="1"/>
</dbReference>
<name>B0YBC7_ASPFC</name>
<accession>B0YBC7</accession>
<reference evidence="2 3" key="1">
    <citation type="journal article" date="2008" name="PLoS Genet.">
        <title>Genomic islands in the pathogenic filamentous fungus Aspergillus fumigatus.</title>
        <authorList>
            <person name="Fedorova N.D."/>
            <person name="Khaldi N."/>
            <person name="Joardar V.S."/>
            <person name="Maiti R."/>
            <person name="Amedeo P."/>
            <person name="Anderson M.J."/>
            <person name="Crabtree J."/>
            <person name="Silva J.C."/>
            <person name="Badger J.H."/>
            <person name="Albarraq A."/>
            <person name="Angiuoli S."/>
            <person name="Bussey H."/>
            <person name="Bowyer P."/>
            <person name="Cotty P.J."/>
            <person name="Dyer P.S."/>
            <person name="Egan A."/>
            <person name="Galens K."/>
            <person name="Fraser-Liggett C.M."/>
            <person name="Haas B.J."/>
            <person name="Inman J.M."/>
            <person name="Kent R."/>
            <person name="Lemieux S."/>
            <person name="Malavazi I."/>
            <person name="Orvis J."/>
            <person name="Roemer T."/>
            <person name="Ronning C.M."/>
            <person name="Sundaram J.P."/>
            <person name="Sutton G."/>
            <person name="Turner G."/>
            <person name="Venter J.C."/>
            <person name="White O.R."/>
            <person name="Whitty B.R."/>
            <person name="Youngman P."/>
            <person name="Wolfe K.H."/>
            <person name="Goldman G.H."/>
            <person name="Wortman J.R."/>
            <person name="Jiang B."/>
            <person name="Denning D.W."/>
            <person name="Nierman W.C."/>
        </authorList>
    </citation>
    <scope>NUCLEOTIDE SEQUENCE [LARGE SCALE GENOMIC DNA]</scope>
    <source>
        <strain evidence="3">CBS 144.89 / FGSC A1163 / CEA10</strain>
    </source>
</reference>
<dbReference type="EMBL" id="DS499601">
    <property type="protein sequence ID" value="EDP48517.1"/>
    <property type="molecule type" value="Genomic_DNA"/>
</dbReference>
<dbReference type="SMART" id="SM00516">
    <property type="entry name" value="SEC14"/>
    <property type="match status" value="1"/>
</dbReference>
<organism evidence="2 3">
    <name type="scientific">Aspergillus fumigatus (strain CBS 144.89 / FGSC A1163 / CEA10)</name>
    <name type="common">Neosartorya fumigata</name>
    <dbReference type="NCBI Taxonomy" id="451804"/>
    <lineage>
        <taxon>Eukaryota</taxon>
        <taxon>Fungi</taxon>
        <taxon>Dikarya</taxon>
        <taxon>Ascomycota</taxon>
        <taxon>Pezizomycotina</taxon>
        <taxon>Eurotiomycetes</taxon>
        <taxon>Eurotiomycetidae</taxon>
        <taxon>Eurotiales</taxon>
        <taxon>Aspergillaceae</taxon>
        <taxon>Aspergillus</taxon>
        <taxon>Aspergillus subgen. Fumigati</taxon>
    </lineage>
</organism>
<dbReference type="InterPro" id="IPR036865">
    <property type="entry name" value="CRAL-TRIO_dom_sf"/>
</dbReference>
<dbReference type="CDD" id="cd00170">
    <property type="entry name" value="SEC14"/>
    <property type="match status" value="1"/>
</dbReference>
<gene>
    <name evidence="2" type="ORF">AFUB_092340</name>
</gene>
<dbReference type="SUPFAM" id="SSF52087">
    <property type="entry name" value="CRAL/TRIO domain"/>
    <property type="match status" value="1"/>
</dbReference>
<dbReference type="InterPro" id="IPR036273">
    <property type="entry name" value="CRAL/TRIO_N_dom_sf"/>
</dbReference>
<dbReference type="HOGENOM" id="CLU_016665_3_0_1"/>
<dbReference type="Gene3D" id="3.40.525.10">
    <property type="entry name" value="CRAL-TRIO lipid binding domain"/>
    <property type="match status" value="1"/>
</dbReference>
<dbReference type="InterPro" id="IPR052432">
    <property type="entry name" value="PITP/CRAL-TRIO"/>
</dbReference>
<evidence type="ECO:0000313" key="2">
    <source>
        <dbReference type="EMBL" id="EDP48517.1"/>
    </source>
</evidence>
<dbReference type="Proteomes" id="UP000001699">
    <property type="component" value="Unassembled WGS sequence"/>
</dbReference>
<sequence>MVPDPNNIPLGFLGNLSTEQERCLQQLWSLVLYLENAASFNDLEHLFRVNSVERNKSISISSFARRNSLLTRTDSILLRRSSTASFPAPSNPLLQTLSNIGMTASEIRSVAKSLTYLSPDDVRWGILTASKQEYPDRWMLRYLRFCKWNVNKAFILILNALQWRIKDMHVDDRLLPEGELGAIHQSQAPLNAAEAQQSRGFLSQLQMGKCYVHGVDRLNRPLCVIRVRLHRPEDQSEEAMNRYITHIMESVRLLIAPPVETATVIFDMTGFSLANMVSSVYGWGGYLLMFYIQDYALVKFIIRCFELYYPESLGVLLIHNAPRIFAGIWKMIKGWINPDMVTKIHFTKSVADLAQFIHPSQIVSELGGDEDWEYEYSQPEMDENGLMEDDEARNTLLSERQQISEEFLSLTSQWIEATRHNYPEEVAMVQSRRFNVMEKLRVNYWKLDPFVRARNFLDRTGVIQEGGRIKHYPEAKPEVQIETAKVLEVAHIDRARVKLINV</sequence>
<dbReference type="SUPFAM" id="SSF46938">
    <property type="entry name" value="CRAL/TRIO N-terminal domain"/>
    <property type="match status" value="1"/>
</dbReference>
<dbReference type="SMART" id="SM01100">
    <property type="entry name" value="CRAL_TRIO_N"/>
    <property type="match status" value="1"/>
</dbReference>
<dbReference type="PROSITE" id="PS50191">
    <property type="entry name" value="CRAL_TRIO"/>
    <property type="match status" value="1"/>
</dbReference>
<protein>
    <submittedName>
        <fullName evidence="2">CRAL/TRIO domain protein</fullName>
    </submittedName>
</protein>
<dbReference type="PhylomeDB" id="B0YBC7"/>
<evidence type="ECO:0000259" key="1">
    <source>
        <dbReference type="PROSITE" id="PS50191"/>
    </source>
</evidence>
<dbReference type="PANTHER" id="PTHR46590">
    <property type="entry name" value="PHOSPHATIDYLINOSITOL TRANSFER PROTEIN CSR1-RELATED"/>
    <property type="match status" value="1"/>
</dbReference>
<dbReference type="InterPro" id="IPR001251">
    <property type="entry name" value="CRAL-TRIO_dom"/>
</dbReference>
<dbReference type="PANTHER" id="PTHR46590:SF2">
    <property type="entry name" value="CRAL_TRIO DOMAIN PROTEIN (AFU_ORTHOLOGUE AFUA_4G13930)-RELATED"/>
    <property type="match status" value="1"/>
</dbReference>
<proteinExistence type="predicted"/>
<dbReference type="VEuPathDB" id="FungiDB:AFUB_092340"/>